<keyword evidence="3 11" id="KW-0349">Heme</keyword>
<feature type="binding site" description="covalent" evidence="11 12">
    <location>
        <position position="133"/>
    </location>
    <ligand>
        <name>heme</name>
        <dbReference type="ChEBI" id="CHEBI:30413"/>
    </ligand>
</feature>
<comment type="similarity">
    <text evidence="11">Belongs to the CcmE/CycJ family.</text>
</comment>
<dbReference type="Proteomes" id="UP000063953">
    <property type="component" value="Chromosome"/>
</dbReference>
<dbReference type="PATRIC" id="fig|1698449.3.peg.84"/>
<reference evidence="13 14" key="1">
    <citation type="journal article" date="2015" name="Genome Announc.">
        <title>Genome Sequences of Oblitimonas alkaliphila gen. nov. sp. nov. (Proposed), a Novel Bacterium of the Pseudomonadaceae Family.</title>
        <authorList>
            <person name="Lauer A.C."/>
            <person name="Nicholson A.C."/>
            <person name="Humrighouse B.W."/>
            <person name="Emery B."/>
            <person name="Drobish A."/>
            <person name="Juieng P."/>
            <person name="Loparev V."/>
            <person name="McQuiston J.R."/>
        </authorList>
    </citation>
    <scope>NUCLEOTIDE SEQUENCE [LARGE SCALE GENOMIC DNA]</scope>
    <source>
        <strain evidence="13 14">E5571</strain>
    </source>
</reference>
<dbReference type="GO" id="GO:0017004">
    <property type="term" value="P:cytochrome complex assembly"/>
    <property type="evidence" value="ECO:0007669"/>
    <property type="project" value="UniProtKB-KW"/>
</dbReference>
<evidence type="ECO:0000256" key="9">
    <source>
        <dbReference type="ARBA" id="ARBA00023004"/>
    </source>
</evidence>
<name>A0A0K1XBH0_9GAMM</name>
<keyword evidence="4 11" id="KW-0812">Transmembrane</keyword>
<comment type="function">
    <text evidence="11">Heme chaperone required for the biogenesis of c-type cytochromes. Transiently binds heme delivered by CcmC and transfers the heme to apo-cytochromes in a process facilitated by CcmF and CcmH.</text>
</comment>
<dbReference type="RefSeq" id="WP_053099478.1">
    <property type="nucleotide sequence ID" value="NZ_CP012365.1"/>
</dbReference>
<dbReference type="NCBIfam" id="NF009731">
    <property type="entry name" value="PRK13254.1-5"/>
    <property type="match status" value="1"/>
</dbReference>
<keyword evidence="14" id="KW-1185">Reference proteome</keyword>
<protein>
    <recommendedName>
        <fullName evidence="11">Cytochrome c-type biogenesis protein CcmE</fullName>
    </recommendedName>
    <alternativeName>
        <fullName evidence="11">Cytochrome c maturation protein E</fullName>
    </alternativeName>
    <alternativeName>
        <fullName evidence="11">Heme chaperone CcmE</fullName>
    </alternativeName>
</protein>
<evidence type="ECO:0000256" key="5">
    <source>
        <dbReference type="ARBA" id="ARBA00022723"/>
    </source>
</evidence>
<evidence type="ECO:0000256" key="1">
    <source>
        <dbReference type="ARBA" id="ARBA00004370"/>
    </source>
</evidence>
<keyword evidence="9 11" id="KW-0408">Iron</keyword>
<evidence type="ECO:0000313" key="13">
    <source>
        <dbReference type="EMBL" id="AKX58579.1"/>
    </source>
</evidence>
<evidence type="ECO:0000256" key="4">
    <source>
        <dbReference type="ARBA" id="ARBA00022692"/>
    </source>
</evidence>
<evidence type="ECO:0000256" key="6">
    <source>
        <dbReference type="ARBA" id="ARBA00022748"/>
    </source>
</evidence>
<dbReference type="HAMAP" id="MF_01959">
    <property type="entry name" value="CcmE"/>
    <property type="match status" value="1"/>
</dbReference>
<evidence type="ECO:0000313" key="14">
    <source>
        <dbReference type="Proteomes" id="UP000063953"/>
    </source>
</evidence>
<evidence type="ECO:0000256" key="8">
    <source>
        <dbReference type="ARBA" id="ARBA00022989"/>
    </source>
</evidence>
<keyword evidence="6 11" id="KW-0201">Cytochrome c-type biogenesis</keyword>
<keyword evidence="7 11" id="KW-0735">Signal-anchor</keyword>
<keyword evidence="2 11" id="KW-1003">Cell membrane</keyword>
<dbReference type="AlphaFoldDB" id="A0A0K1XBH0"/>
<dbReference type="PANTHER" id="PTHR34128:SF2">
    <property type="entry name" value="CYTOCHROME C-TYPE BIOGENESIS PROTEIN CCME HOMOLOG, MITOCHONDRIAL"/>
    <property type="match status" value="1"/>
</dbReference>
<evidence type="ECO:0000256" key="3">
    <source>
        <dbReference type="ARBA" id="ARBA00022617"/>
    </source>
</evidence>
<feature type="topological domain" description="Cytoplasmic" evidence="11">
    <location>
        <begin position="1"/>
        <end position="8"/>
    </location>
</feature>
<evidence type="ECO:0000256" key="2">
    <source>
        <dbReference type="ARBA" id="ARBA00022475"/>
    </source>
</evidence>
<dbReference type="EMBL" id="CP012365">
    <property type="protein sequence ID" value="AKX58579.1"/>
    <property type="molecule type" value="Genomic_DNA"/>
</dbReference>
<dbReference type="Pfam" id="PF03100">
    <property type="entry name" value="CcmE"/>
    <property type="match status" value="1"/>
</dbReference>
<gene>
    <name evidence="11" type="primary">ccmE</name>
    <name evidence="11" type="synonym">cycJ</name>
    <name evidence="13" type="ORF">AKN88_00430</name>
</gene>
<dbReference type="NCBIfam" id="NF009729">
    <property type="entry name" value="PRK13254.1-3"/>
    <property type="match status" value="1"/>
</dbReference>
<dbReference type="PANTHER" id="PTHR34128">
    <property type="entry name" value="CYTOCHROME C-TYPE BIOGENESIS PROTEIN CCME HOMOLOG, MITOCHONDRIAL"/>
    <property type="match status" value="1"/>
</dbReference>
<evidence type="ECO:0000256" key="10">
    <source>
        <dbReference type="ARBA" id="ARBA00023136"/>
    </source>
</evidence>
<dbReference type="InterPro" id="IPR012340">
    <property type="entry name" value="NA-bd_OB-fold"/>
</dbReference>
<dbReference type="STRING" id="1697053.AKN87_02335"/>
<dbReference type="GO" id="GO:0005886">
    <property type="term" value="C:plasma membrane"/>
    <property type="evidence" value="ECO:0007669"/>
    <property type="project" value="UniProtKB-SubCell"/>
</dbReference>
<dbReference type="InterPro" id="IPR036127">
    <property type="entry name" value="CcmE-like_sf"/>
</dbReference>
<feature type="topological domain" description="Extracellular" evidence="11">
    <location>
        <begin position="30"/>
        <end position="167"/>
    </location>
</feature>
<feature type="binding site" description="axial binding residue" evidence="11 12">
    <location>
        <position position="137"/>
    </location>
    <ligand>
        <name>heme</name>
        <dbReference type="ChEBI" id="CHEBI:30413"/>
    </ligand>
    <ligandPart>
        <name>Fe</name>
        <dbReference type="ChEBI" id="CHEBI:18248"/>
    </ligandPart>
</feature>
<dbReference type="InterPro" id="IPR004329">
    <property type="entry name" value="CcmE"/>
</dbReference>
<keyword evidence="10 11" id="KW-0472">Membrane</keyword>
<dbReference type="GO" id="GO:0046872">
    <property type="term" value="F:metal ion binding"/>
    <property type="evidence" value="ECO:0007669"/>
    <property type="project" value="UniProtKB-KW"/>
</dbReference>
<organism evidence="13 14">
    <name type="scientific">Thiopseudomonas alkaliphila</name>
    <dbReference type="NCBI Taxonomy" id="1697053"/>
    <lineage>
        <taxon>Bacteria</taxon>
        <taxon>Pseudomonadati</taxon>
        <taxon>Pseudomonadota</taxon>
        <taxon>Gammaproteobacteria</taxon>
        <taxon>Pseudomonadales</taxon>
        <taxon>Pseudomonadaceae</taxon>
        <taxon>Thiopseudomonas</taxon>
    </lineage>
</organism>
<sequence length="167" mass="18358">MNPVRKKRLIIVLAILLGVSATVGIGLLALKENINLFYSPTQIAQGEAPEEMRIRAGGLVKDGSVKILNEQESQNDDKTIVTRQFVITDGQHDVTVQFTGFLPDLFREGQGIVAQGKLNHARVLLADEVLAKHDENYMPPEVTKALEEAGVLKHYENGDQATAKDKN</sequence>
<evidence type="ECO:0000256" key="7">
    <source>
        <dbReference type="ARBA" id="ARBA00022968"/>
    </source>
</evidence>
<dbReference type="GO" id="GO:0017003">
    <property type="term" value="P:protein-heme linkage"/>
    <property type="evidence" value="ECO:0007669"/>
    <property type="project" value="UniProtKB-UniRule"/>
</dbReference>
<dbReference type="GO" id="GO:0020037">
    <property type="term" value="F:heme binding"/>
    <property type="evidence" value="ECO:0007669"/>
    <property type="project" value="InterPro"/>
</dbReference>
<comment type="subcellular location">
    <subcellularLocation>
        <location evidence="11">Cell membrane</location>
        <topology evidence="11">Single-pass type II membrane protein</topology>
    </subcellularLocation>
    <subcellularLocation>
        <location evidence="1">Membrane</location>
    </subcellularLocation>
</comment>
<keyword evidence="5 11" id="KW-0479">Metal-binding</keyword>
<evidence type="ECO:0000256" key="11">
    <source>
        <dbReference type="HAMAP-Rule" id="MF_01959"/>
    </source>
</evidence>
<keyword evidence="8 11" id="KW-1133">Transmembrane helix</keyword>
<dbReference type="SUPFAM" id="SSF82093">
    <property type="entry name" value="Heme chaperone CcmE"/>
    <property type="match status" value="1"/>
</dbReference>
<accession>A0A0K1XBH0</accession>
<evidence type="ECO:0000256" key="12">
    <source>
        <dbReference type="PIRSR" id="PIRSR604329-50"/>
    </source>
</evidence>
<dbReference type="Gene3D" id="2.40.50.140">
    <property type="entry name" value="Nucleic acid-binding proteins"/>
    <property type="match status" value="1"/>
</dbReference>
<proteinExistence type="inferred from homology"/>